<evidence type="ECO:0000313" key="6">
    <source>
        <dbReference type="EMBL" id="EAV47369.1"/>
    </source>
</evidence>
<dbReference type="Gene3D" id="2.30.40.10">
    <property type="entry name" value="Urease, subunit C, domain 1"/>
    <property type="match status" value="1"/>
</dbReference>
<reference evidence="6 7" key="1">
    <citation type="submission" date="2006-11" db="EMBL/GenBank/DDBJ databases">
        <authorList>
            <person name="Giovannoni S."/>
            <person name="Vergin K."/>
            <person name="Ferriera S."/>
            <person name="Johnson J."/>
            <person name="Kravitz S."/>
            <person name="Beeson K."/>
            <person name="Sutton G."/>
            <person name="Rogers Y.-H."/>
            <person name="Friedman R."/>
            <person name="Frazier M."/>
            <person name="Venter J.C."/>
        </authorList>
    </citation>
    <scope>NUCLEOTIDE SEQUENCE [LARGE SCALE GENOMIC DNA]</scope>
    <source>
        <strain evidence="6 7">HTCC2181</strain>
    </source>
</reference>
<keyword evidence="7" id="KW-1185">Reference proteome</keyword>
<dbReference type="FunFam" id="3.20.20.140:FF:000014">
    <property type="entry name" value="5-methylthioadenosine/S-adenosylhomocysteine deaminase"/>
    <property type="match status" value="1"/>
</dbReference>
<dbReference type="GO" id="GO:0019239">
    <property type="term" value="F:deaminase activity"/>
    <property type="evidence" value="ECO:0007669"/>
    <property type="project" value="UniProtKB-ARBA"/>
</dbReference>
<dbReference type="CDD" id="cd01298">
    <property type="entry name" value="ATZ_TRZ_like"/>
    <property type="match status" value="1"/>
</dbReference>
<comment type="similarity">
    <text evidence="1">Belongs to the metallo-dependent hydrolases superfamily. ATZ/TRZ family.</text>
</comment>
<sequence length="438" mass="48394">MDQVDKIISPSWIFDAEEGDRVLQDHSIVVNDGKILDIVPTIDVFSLYEASEAYQLTNHLILPGFINAHSHSAMSLLKGYADDLPLDTWLNNHIWPAESQHVGFDFVKDGSSLAIAEMIKGGTTTFNDMYFFPEATAEVVSKVGIRANIGLGVLDFATNYANDPEDYLTKGFAFRDQWRDHKLITTCLAPHAPYTISDKTFETINTYAEQLDLGIHMHLHETSQEVEGSIKEYGVTPIQRMQDLGILGPKLMAAHCVHVSEADAELLAINGVSAICNVSSNMKLGSGIPDLRQLLNCEINVALGTDSSASNNALDMMREMRSLSLVSKGLNMTSEFLKPAELIRMATINGAKALGLEEITGSISKGKRADIIAINLDTIESQPCYEPLSSFMYSADRSSIEYVWIDGNTKLNQGQLVCLDEDEILQKTKIWQSKIKKI</sequence>
<evidence type="ECO:0000259" key="5">
    <source>
        <dbReference type="Pfam" id="PF01979"/>
    </source>
</evidence>
<dbReference type="GO" id="GO:0016814">
    <property type="term" value="F:hydrolase activity, acting on carbon-nitrogen (but not peptide) bonds, in cyclic amidines"/>
    <property type="evidence" value="ECO:0007669"/>
    <property type="project" value="UniProtKB-ARBA"/>
</dbReference>
<evidence type="ECO:0000256" key="4">
    <source>
        <dbReference type="ARBA" id="ARBA00022833"/>
    </source>
</evidence>
<dbReference type="EMBL" id="AAUX01000001">
    <property type="protein sequence ID" value="EAV47369.1"/>
    <property type="molecule type" value="Genomic_DNA"/>
</dbReference>
<evidence type="ECO:0000313" key="7">
    <source>
        <dbReference type="Proteomes" id="UP000054262"/>
    </source>
</evidence>
<gene>
    <name evidence="6" type="ORF">MB2181_04810</name>
</gene>
<dbReference type="PANTHER" id="PTHR43794:SF11">
    <property type="entry name" value="AMIDOHYDROLASE-RELATED DOMAIN-CONTAINING PROTEIN"/>
    <property type="match status" value="1"/>
</dbReference>
<dbReference type="Proteomes" id="UP000054262">
    <property type="component" value="Unassembled WGS sequence"/>
</dbReference>
<organism evidence="6 7">
    <name type="scientific">Methylophilales bacterium HTCC2181</name>
    <dbReference type="NCBI Taxonomy" id="383631"/>
    <lineage>
        <taxon>Bacteria</taxon>
        <taxon>Pseudomonadati</taxon>
        <taxon>Pseudomonadota</taxon>
        <taxon>Betaproteobacteria</taxon>
        <taxon>Nitrosomonadales</taxon>
        <taxon>OM43 clade</taxon>
    </lineage>
</organism>
<dbReference type="Gene3D" id="3.20.20.140">
    <property type="entry name" value="Metal-dependent hydrolases"/>
    <property type="match status" value="1"/>
</dbReference>
<feature type="domain" description="Amidohydrolase-related" evidence="5">
    <location>
        <begin position="61"/>
        <end position="409"/>
    </location>
</feature>
<dbReference type="OrthoDB" id="9807210at2"/>
<dbReference type="InterPro" id="IPR050287">
    <property type="entry name" value="MTA/SAH_deaminase"/>
</dbReference>
<protein>
    <submittedName>
        <fullName evidence="6">N-ethylammeline chlorohydrolase</fullName>
    </submittedName>
</protein>
<dbReference type="InterPro" id="IPR011059">
    <property type="entry name" value="Metal-dep_hydrolase_composite"/>
</dbReference>
<dbReference type="PANTHER" id="PTHR43794">
    <property type="entry name" value="AMINOHYDROLASE SSNA-RELATED"/>
    <property type="match status" value="1"/>
</dbReference>
<keyword evidence="2" id="KW-0479">Metal-binding</keyword>
<proteinExistence type="inferred from homology"/>
<comment type="caution">
    <text evidence="6">The sequence shown here is derived from an EMBL/GenBank/DDBJ whole genome shotgun (WGS) entry which is preliminary data.</text>
</comment>
<evidence type="ECO:0000256" key="2">
    <source>
        <dbReference type="ARBA" id="ARBA00022723"/>
    </source>
</evidence>
<name>A0P759_9PROT</name>
<dbReference type="AlphaFoldDB" id="A0P759"/>
<keyword evidence="4" id="KW-0862">Zinc</keyword>
<dbReference type="SUPFAM" id="SSF51556">
    <property type="entry name" value="Metallo-dependent hydrolases"/>
    <property type="match status" value="1"/>
</dbReference>
<dbReference type="InterPro" id="IPR006680">
    <property type="entry name" value="Amidohydro-rel"/>
</dbReference>
<keyword evidence="3 6" id="KW-0378">Hydrolase</keyword>
<dbReference type="NCBIfam" id="NF006549">
    <property type="entry name" value="PRK09045.1"/>
    <property type="match status" value="1"/>
</dbReference>
<dbReference type="Pfam" id="PF01979">
    <property type="entry name" value="Amidohydro_1"/>
    <property type="match status" value="1"/>
</dbReference>
<evidence type="ECO:0000256" key="3">
    <source>
        <dbReference type="ARBA" id="ARBA00022801"/>
    </source>
</evidence>
<accession>A0P759</accession>
<dbReference type="SUPFAM" id="SSF51338">
    <property type="entry name" value="Composite domain of metallo-dependent hydrolases"/>
    <property type="match status" value="1"/>
</dbReference>
<dbReference type="InterPro" id="IPR032466">
    <property type="entry name" value="Metal_Hydrolase"/>
</dbReference>
<dbReference type="GO" id="GO:0046872">
    <property type="term" value="F:metal ion binding"/>
    <property type="evidence" value="ECO:0007669"/>
    <property type="project" value="UniProtKB-KW"/>
</dbReference>
<evidence type="ECO:0000256" key="1">
    <source>
        <dbReference type="ARBA" id="ARBA00006745"/>
    </source>
</evidence>